<dbReference type="OrthoDB" id="9807790at2"/>
<dbReference type="eggNOG" id="COG1674">
    <property type="taxonomic scope" value="Bacteria"/>
</dbReference>
<dbReference type="InterPro" id="IPR036390">
    <property type="entry name" value="WH_DNA-bd_sf"/>
</dbReference>
<organism evidence="8 9">
    <name type="scientific">Cloacimonas acidaminovorans (strain Evry)</name>
    <dbReference type="NCBI Taxonomy" id="459349"/>
    <lineage>
        <taxon>Bacteria</taxon>
        <taxon>Pseudomonadati</taxon>
        <taxon>Candidatus Cloacimonadota</taxon>
        <taxon>Candidatus Cloacimonadia</taxon>
        <taxon>Candidatus Cloacimonadales</taxon>
        <taxon>Candidatus Cloacimonadaceae</taxon>
        <taxon>Candidatus Cloacimonas</taxon>
    </lineage>
</organism>
<dbReference type="InterPro" id="IPR050206">
    <property type="entry name" value="FtsK/SpoIIIE/SftA"/>
</dbReference>
<dbReference type="GO" id="GO:0003677">
    <property type="term" value="F:DNA binding"/>
    <property type="evidence" value="ECO:0007669"/>
    <property type="project" value="UniProtKB-KW"/>
</dbReference>
<comment type="similarity">
    <text evidence="1">Belongs to the FtsK/SpoIIIE/SftA family.</text>
</comment>
<dbReference type="SMART" id="SM00843">
    <property type="entry name" value="Ftsk_gamma"/>
    <property type="match status" value="1"/>
</dbReference>
<sequence length="749" mass="83836">MANKPQRKVNNRKTNKKGNPLTKRILSGIICLLSCLIILSLTVGYISIKDDLDNLKASGNIISWFKEGNSTTNNPVGIFGIVCGYIFIYLFGYWFSLIGFIIIAIVALHYFLTPESLKHRQKGYLLLIIMFFLQALIVSKQENYIHTVVPLFVYRILAAVFSGIGAKIILIGAMILTAIMLIEYERLKSWILVARENLQRKKEQRTKTVQPTITANNLNPVPKAAEETIPVIQNHNQPNPPPEPFFEDIIKIPKEYKPKPVTTEEDADREYQLPSIDDFLESPIKLSERERKEIENQIITTSQVLKSKLAEFGIEAEVKNVNIGPIITQYELEPAKGIKVSRFTSLADDLALAIKAKSIRVQAPIPGRGLIGIEIPNLARDMIYLKDLLLSEQMRQTTSKLAFGLGKDIAGKPIVADLAKMPHLLIAGATGSGKSVCINTIIMSLIMRTKPDELRLILIDPKRVELAGYNELPHLIGQVVTDADTALETFIWAVREMERRYEVLQEAKVRDIIGYNEKCREDEDLEPLPYIVIIVDEFADLIMTSGKDIEMPITRLAQMSRAVGMHLILATQRPSIKVITGIIKANFPARIAFQVSSRVDSRVILDMIGAERLLGNGDMLFLPPGKALPERIHGAFVSDAEIARVCNFLATQPKPKQDFSLVIEKNEGVGFFDYDDELFPEAAKVVVSTGTASVSMLQRHFKIGYARAGRLIDLLERARIIGPHLGSKSRDVLATREDLIRIGVIDEDR</sequence>
<accession>B0VG34</accession>
<dbReference type="Pfam" id="PF01580">
    <property type="entry name" value="FtsK_SpoIIIE"/>
    <property type="match status" value="1"/>
</dbReference>
<dbReference type="KEGG" id="caci:CLOAM0347"/>
<keyword evidence="4" id="KW-0238">DNA-binding</keyword>
<evidence type="ECO:0000313" key="9">
    <source>
        <dbReference type="Proteomes" id="UP000002019"/>
    </source>
</evidence>
<evidence type="ECO:0000259" key="7">
    <source>
        <dbReference type="PROSITE" id="PS50901"/>
    </source>
</evidence>
<feature type="domain" description="FtsK" evidence="7">
    <location>
        <begin position="411"/>
        <end position="602"/>
    </location>
</feature>
<dbReference type="SMART" id="SM00382">
    <property type="entry name" value="AAA"/>
    <property type="match status" value="1"/>
</dbReference>
<keyword evidence="6" id="KW-0472">Membrane</keyword>
<evidence type="ECO:0000256" key="5">
    <source>
        <dbReference type="PROSITE-ProRule" id="PRU00289"/>
    </source>
</evidence>
<dbReference type="STRING" id="459349.CLOAM0347"/>
<feature type="binding site" evidence="5">
    <location>
        <begin position="428"/>
        <end position="435"/>
    </location>
    <ligand>
        <name>ATP</name>
        <dbReference type="ChEBI" id="CHEBI:30616"/>
    </ligand>
</feature>
<name>B0VG34_CLOAI</name>
<evidence type="ECO:0000256" key="6">
    <source>
        <dbReference type="SAM" id="Phobius"/>
    </source>
</evidence>
<evidence type="ECO:0000313" key="8">
    <source>
        <dbReference type="EMBL" id="CAO80252.1"/>
    </source>
</evidence>
<evidence type="ECO:0000256" key="3">
    <source>
        <dbReference type="ARBA" id="ARBA00022840"/>
    </source>
</evidence>
<dbReference type="Gene3D" id="3.40.50.300">
    <property type="entry name" value="P-loop containing nucleotide triphosphate hydrolases"/>
    <property type="match status" value="1"/>
</dbReference>
<dbReference type="SUPFAM" id="SSF46785">
    <property type="entry name" value="Winged helix' DNA-binding domain"/>
    <property type="match status" value="1"/>
</dbReference>
<dbReference type="AlphaFoldDB" id="B0VG34"/>
<dbReference type="RefSeq" id="WP_015424113.1">
    <property type="nucleotide sequence ID" value="NC_020449.1"/>
</dbReference>
<keyword evidence="6" id="KW-0812">Transmembrane</keyword>
<dbReference type="Pfam" id="PF09397">
    <property type="entry name" value="FtsK_gamma"/>
    <property type="match status" value="1"/>
</dbReference>
<gene>
    <name evidence="8" type="primary">ftsK</name>
    <name evidence="8" type="ordered locus">CLOAM0347</name>
</gene>
<keyword evidence="2 5" id="KW-0547">Nucleotide-binding</keyword>
<dbReference type="InterPro" id="IPR003593">
    <property type="entry name" value="AAA+_ATPase"/>
</dbReference>
<dbReference type="InterPro" id="IPR002543">
    <property type="entry name" value="FtsK_dom"/>
</dbReference>
<dbReference type="HOGENOM" id="CLU_001981_9_7_0"/>
<keyword evidence="9" id="KW-1185">Reference proteome</keyword>
<evidence type="ECO:0000256" key="1">
    <source>
        <dbReference type="ARBA" id="ARBA00006474"/>
    </source>
</evidence>
<dbReference type="InterPro" id="IPR018541">
    <property type="entry name" value="Ftsk_gamma"/>
</dbReference>
<dbReference type="SUPFAM" id="SSF52540">
    <property type="entry name" value="P-loop containing nucleoside triphosphate hydrolases"/>
    <property type="match status" value="1"/>
</dbReference>
<keyword evidence="6" id="KW-1133">Transmembrane helix</keyword>
<reference evidence="8 9" key="1">
    <citation type="journal article" date="2008" name="J. Bacteriol.">
        <title>'Candidatus Cloacamonas acidaminovorans': genome sequence reconstruction provides a first glimpse of a new bacterial division.</title>
        <authorList>
            <person name="Pelletier E."/>
            <person name="Kreimeyer A."/>
            <person name="Bocs S."/>
            <person name="Rouy Z."/>
            <person name="Gyapay G."/>
            <person name="Chouari R."/>
            <person name="Riviere D."/>
            <person name="Ganesan A."/>
            <person name="Daegelen P."/>
            <person name="Sghir A."/>
            <person name="Cohen G.N."/>
            <person name="Medigue C."/>
            <person name="Weissenbach J."/>
            <person name="Le Paslier D."/>
        </authorList>
    </citation>
    <scope>NUCLEOTIDE SEQUENCE [LARGE SCALE GENOMIC DNA]</scope>
    <source>
        <strain evidence="9">Evry</strain>
    </source>
</reference>
<dbReference type="PANTHER" id="PTHR22683:SF41">
    <property type="entry name" value="DNA TRANSLOCASE FTSK"/>
    <property type="match status" value="1"/>
</dbReference>
<protein>
    <submittedName>
        <fullName evidence="8">DNA translocase ftsK (DNA translocase SpoIIIE)</fullName>
    </submittedName>
</protein>
<dbReference type="GO" id="GO:0005524">
    <property type="term" value="F:ATP binding"/>
    <property type="evidence" value="ECO:0007669"/>
    <property type="project" value="UniProtKB-UniRule"/>
</dbReference>
<proteinExistence type="inferred from homology"/>
<feature type="transmembrane region" description="Helical" evidence="6">
    <location>
        <begin position="152"/>
        <end position="182"/>
    </location>
</feature>
<dbReference type="InterPro" id="IPR027417">
    <property type="entry name" value="P-loop_NTPase"/>
</dbReference>
<evidence type="ECO:0000256" key="2">
    <source>
        <dbReference type="ARBA" id="ARBA00022741"/>
    </source>
</evidence>
<keyword evidence="3 5" id="KW-0067">ATP-binding</keyword>
<dbReference type="PROSITE" id="PS50901">
    <property type="entry name" value="FTSK"/>
    <property type="match status" value="1"/>
</dbReference>
<feature type="transmembrane region" description="Helical" evidence="6">
    <location>
        <begin position="78"/>
        <end position="111"/>
    </location>
</feature>
<dbReference type="PANTHER" id="PTHR22683">
    <property type="entry name" value="SPORULATION PROTEIN RELATED"/>
    <property type="match status" value="1"/>
</dbReference>
<dbReference type="Proteomes" id="UP000002019">
    <property type="component" value="Chromosome"/>
</dbReference>
<dbReference type="Gene3D" id="3.30.980.40">
    <property type="match status" value="1"/>
</dbReference>
<feature type="transmembrane region" description="Helical" evidence="6">
    <location>
        <begin position="21"/>
        <end position="48"/>
    </location>
</feature>
<dbReference type="InterPro" id="IPR036388">
    <property type="entry name" value="WH-like_DNA-bd_sf"/>
</dbReference>
<dbReference type="EMBL" id="CU466930">
    <property type="protein sequence ID" value="CAO80252.1"/>
    <property type="molecule type" value="Genomic_DNA"/>
</dbReference>
<dbReference type="InterPro" id="IPR041027">
    <property type="entry name" value="FtsK_alpha"/>
</dbReference>
<feature type="transmembrane region" description="Helical" evidence="6">
    <location>
        <begin position="123"/>
        <end position="140"/>
    </location>
</feature>
<dbReference type="Gene3D" id="1.10.10.10">
    <property type="entry name" value="Winged helix-like DNA-binding domain superfamily/Winged helix DNA-binding domain"/>
    <property type="match status" value="1"/>
</dbReference>
<dbReference type="Pfam" id="PF17854">
    <property type="entry name" value="FtsK_alpha"/>
    <property type="match status" value="1"/>
</dbReference>
<evidence type="ECO:0000256" key="4">
    <source>
        <dbReference type="ARBA" id="ARBA00023125"/>
    </source>
</evidence>
<dbReference type="CDD" id="cd01127">
    <property type="entry name" value="TrwB_TraG_TraD_VirD4"/>
    <property type="match status" value="1"/>
</dbReference>